<comment type="caution">
    <text evidence="2">The sequence shown here is derived from an EMBL/GenBank/DDBJ whole genome shotgun (WGS) entry which is preliminary data.</text>
</comment>
<dbReference type="AlphaFoldDB" id="A0AAV0VRF7"/>
<organism evidence="2 3">
    <name type="scientific">Macrosiphum euphorbiae</name>
    <name type="common">potato aphid</name>
    <dbReference type="NCBI Taxonomy" id="13131"/>
    <lineage>
        <taxon>Eukaryota</taxon>
        <taxon>Metazoa</taxon>
        <taxon>Ecdysozoa</taxon>
        <taxon>Arthropoda</taxon>
        <taxon>Hexapoda</taxon>
        <taxon>Insecta</taxon>
        <taxon>Pterygota</taxon>
        <taxon>Neoptera</taxon>
        <taxon>Paraneoptera</taxon>
        <taxon>Hemiptera</taxon>
        <taxon>Sternorrhyncha</taxon>
        <taxon>Aphidomorpha</taxon>
        <taxon>Aphidoidea</taxon>
        <taxon>Aphididae</taxon>
        <taxon>Macrosiphini</taxon>
        <taxon>Macrosiphum</taxon>
    </lineage>
</organism>
<feature type="transmembrane region" description="Helical" evidence="1">
    <location>
        <begin position="32"/>
        <end position="54"/>
    </location>
</feature>
<keyword evidence="3" id="KW-1185">Reference proteome</keyword>
<dbReference type="Proteomes" id="UP001160148">
    <property type="component" value="Unassembled WGS sequence"/>
</dbReference>
<proteinExistence type="predicted"/>
<protein>
    <submittedName>
        <fullName evidence="2">Uncharacterized protein</fullName>
    </submittedName>
</protein>
<dbReference type="EMBL" id="CARXXK010000001">
    <property type="protein sequence ID" value="CAI6346754.1"/>
    <property type="molecule type" value="Genomic_DNA"/>
</dbReference>
<reference evidence="2 3" key="1">
    <citation type="submission" date="2023-01" db="EMBL/GenBank/DDBJ databases">
        <authorList>
            <person name="Whitehead M."/>
        </authorList>
    </citation>
    <scope>NUCLEOTIDE SEQUENCE [LARGE SCALE GENOMIC DNA]</scope>
</reference>
<name>A0AAV0VRF7_9HEMI</name>
<gene>
    <name evidence="2" type="ORF">MEUPH1_LOCUS3627</name>
</gene>
<sequence>MGMCVSMSTVVGYLYACVSSPPATDLLIVPFLFYVFFATFAVLPLPWSACCVMFPMDVKDVLVMYSCGYELMFGAFILPETTGKTLNEITDGFRSSSDKGRKKIVKPQIPQTQPLCSSTAGF</sequence>
<keyword evidence="1" id="KW-1133">Transmembrane helix</keyword>
<keyword evidence="1" id="KW-0812">Transmembrane</keyword>
<accession>A0AAV0VRF7</accession>
<dbReference type="Gene3D" id="1.20.1250.20">
    <property type="entry name" value="MFS general substrate transporter like domains"/>
    <property type="match status" value="1"/>
</dbReference>
<evidence type="ECO:0000313" key="2">
    <source>
        <dbReference type="EMBL" id="CAI6346754.1"/>
    </source>
</evidence>
<keyword evidence="1" id="KW-0472">Membrane</keyword>
<evidence type="ECO:0000313" key="3">
    <source>
        <dbReference type="Proteomes" id="UP001160148"/>
    </source>
</evidence>
<dbReference type="InterPro" id="IPR036259">
    <property type="entry name" value="MFS_trans_sf"/>
</dbReference>
<evidence type="ECO:0000256" key="1">
    <source>
        <dbReference type="SAM" id="Phobius"/>
    </source>
</evidence>